<name>A0A091EK11_FUKDA</name>
<dbReference type="AlphaFoldDB" id="A0A091EK11"/>
<feature type="region of interest" description="Disordered" evidence="1">
    <location>
        <begin position="1"/>
        <end position="28"/>
    </location>
</feature>
<dbReference type="InterPro" id="IPR024857">
    <property type="entry name" value="Cappuccino"/>
</dbReference>
<dbReference type="GO" id="GO:0031083">
    <property type="term" value="C:BLOC-1 complex"/>
    <property type="evidence" value="ECO:0007669"/>
    <property type="project" value="TreeGrafter"/>
</dbReference>
<dbReference type="PANTHER" id="PTHR16230:SF5">
    <property type="entry name" value="BREAST CARCINOMA-AMPLIFIED SEQUENCE 4"/>
    <property type="match status" value="1"/>
</dbReference>
<proteinExistence type="predicted"/>
<evidence type="ECO:0000313" key="3">
    <source>
        <dbReference type="Proteomes" id="UP000028990"/>
    </source>
</evidence>
<accession>A0A091EK11</accession>
<reference evidence="2 3" key="1">
    <citation type="submission" date="2013-11" db="EMBL/GenBank/DDBJ databases">
        <title>The Damaraland mole rat (Fukomys damarensis) genome and evolution of African mole rats.</title>
        <authorList>
            <person name="Gladyshev V.N."/>
            <person name="Fang X."/>
        </authorList>
    </citation>
    <scope>NUCLEOTIDE SEQUENCE [LARGE SCALE GENOMIC DNA]</scope>
    <source>
        <tissue evidence="2">Liver</tissue>
    </source>
</reference>
<protein>
    <submittedName>
        <fullName evidence="2">Breast carcinoma-amplified sequence 4</fullName>
    </submittedName>
</protein>
<dbReference type="eggNOG" id="ENOG502SAED">
    <property type="taxonomic scope" value="Eukaryota"/>
</dbReference>
<evidence type="ECO:0000256" key="1">
    <source>
        <dbReference type="SAM" id="MobiDB-lite"/>
    </source>
</evidence>
<sequence length="179" mass="19850">MQEVKPPDVHPFLTGDTKADQPRRQMVSTSCTLQPKGAGILGPRVAQRRGVIHMDGCEWALELISRDPPARPPDSGYRLTISLCRSDPATLLMLLADDDRPEPTPSGVRELSLFLTPDPGAEAREVEAAIEEMLLLLEEFCSFTDTIRSNTLQILVENILLLKAKVTEMRGIYANVDRL</sequence>
<dbReference type="EMBL" id="KN121627">
    <property type="protein sequence ID" value="KFO35871.1"/>
    <property type="molecule type" value="Genomic_DNA"/>
</dbReference>
<keyword evidence="3" id="KW-1185">Reference proteome</keyword>
<evidence type="ECO:0000313" key="2">
    <source>
        <dbReference type="EMBL" id="KFO35871.1"/>
    </source>
</evidence>
<gene>
    <name evidence="2" type="ORF">H920_02728</name>
</gene>
<organism evidence="2 3">
    <name type="scientific">Fukomys damarensis</name>
    <name type="common">Damaraland mole rat</name>
    <name type="synonym">Cryptomys damarensis</name>
    <dbReference type="NCBI Taxonomy" id="885580"/>
    <lineage>
        <taxon>Eukaryota</taxon>
        <taxon>Metazoa</taxon>
        <taxon>Chordata</taxon>
        <taxon>Craniata</taxon>
        <taxon>Vertebrata</taxon>
        <taxon>Euteleostomi</taxon>
        <taxon>Mammalia</taxon>
        <taxon>Eutheria</taxon>
        <taxon>Euarchontoglires</taxon>
        <taxon>Glires</taxon>
        <taxon>Rodentia</taxon>
        <taxon>Hystricomorpha</taxon>
        <taxon>Bathyergidae</taxon>
        <taxon>Fukomys</taxon>
    </lineage>
</organism>
<dbReference type="PANTHER" id="PTHR16230">
    <property type="entry name" value="CAPPUCCINO"/>
    <property type="match status" value="1"/>
</dbReference>
<dbReference type="Proteomes" id="UP000028990">
    <property type="component" value="Unassembled WGS sequence"/>
</dbReference>